<sequence length="122" mass="14906">MQPWERRMLRAIYGGVNTENGWQRKTNEKIETTYKERKITTFIKAQRIRWLGDIERMEKNRMTKMVLNRKPTGKKRKGKPHKRWMDGVKDDLQMLNSITEWKDKTTERRKWKRIAKEASEKL</sequence>
<accession>A0A8K0CQB7</accession>
<gene>
    <name evidence="1" type="ORF">ILUMI_16442</name>
</gene>
<protein>
    <recommendedName>
        <fullName evidence="3">Endonuclease-reverse transcriptase</fullName>
    </recommendedName>
</protein>
<evidence type="ECO:0000313" key="1">
    <source>
        <dbReference type="EMBL" id="KAF2889731.1"/>
    </source>
</evidence>
<keyword evidence="2" id="KW-1185">Reference proteome</keyword>
<name>A0A8K0CQB7_IGNLU</name>
<dbReference type="EMBL" id="VTPC01063123">
    <property type="protein sequence ID" value="KAF2889731.1"/>
    <property type="molecule type" value="Genomic_DNA"/>
</dbReference>
<dbReference type="OrthoDB" id="6699052at2759"/>
<proteinExistence type="predicted"/>
<evidence type="ECO:0008006" key="3">
    <source>
        <dbReference type="Google" id="ProtNLM"/>
    </source>
</evidence>
<dbReference type="Proteomes" id="UP000801492">
    <property type="component" value="Unassembled WGS sequence"/>
</dbReference>
<evidence type="ECO:0000313" key="2">
    <source>
        <dbReference type="Proteomes" id="UP000801492"/>
    </source>
</evidence>
<dbReference type="AlphaFoldDB" id="A0A8K0CQB7"/>
<reference evidence="1" key="1">
    <citation type="submission" date="2019-08" db="EMBL/GenBank/DDBJ databases">
        <title>The genome of the North American firefly Photinus pyralis.</title>
        <authorList>
            <consortium name="Photinus pyralis genome working group"/>
            <person name="Fallon T.R."/>
            <person name="Sander Lower S.E."/>
            <person name="Weng J.-K."/>
        </authorList>
    </citation>
    <scope>NUCLEOTIDE SEQUENCE</scope>
    <source>
        <strain evidence="1">TRF0915ILg1</strain>
        <tissue evidence="1">Whole body</tissue>
    </source>
</reference>
<comment type="caution">
    <text evidence="1">The sequence shown here is derived from an EMBL/GenBank/DDBJ whole genome shotgun (WGS) entry which is preliminary data.</text>
</comment>
<organism evidence="1 2">
    <name type="scientific">Ignelater luminosus</name>
    <name type="common">Cucubano</name>
    <name type="synonym">Pyrophorus luminosus</name>
    <dbReference type="NCBI Taxonomy" id="2038154"/>
    <lineage>
        <taxon>Eukaryota</taxon>
        <taxon>Metazoa</taxon>
        <taxon>Ecdysozoa</taxon>
        <taxon>Arthropoda</taxon>
        <taxon>Hexapoda</taxon>
        <taxon>Insecta</taxon>
        <taxon>Pterygota</taxon>
        <taxon>Neoptera</taxon>
        <taxon>Endopterygota</taxon>
        <taxon>Coleoptera</taxon>
        <taxon>Polyphaga</taxon>
        <taxon>Elateriformia</taxon>
        <taxon>Elateroidea</taxon>
        <taxon>Elateridae</taxon>
        <taxon>Agrypninae</taxon>
        <taxon>Pyrophorini</taxon>
        <taxon>Ignelater</taxon>
    </lineage>
</organism>